<dbReference type="FunCoup" id="K5VXN7">
    <property type="interactions" value="179"/>
</dbReference>
<feature type="region of interest" description="Disordered" evidence="5">
    <location>
        <begin position="1891"/>
        <end position="1949"/>
    </location>
</feature>
<evidence type="ECO:0000313" key="9">
    <source>
        <dbReference type="EMBL" id="EKM51595.1"/>
    </source>
</evidence>
<keyword evidence="10" id="KW-1185">Reference proteome</keyword>
<feature type="coiled-coil region" evidence="4">
    <location>
        <begin position="1614"/>
        <end position="1669"/>
    </location>
</feature>
<feature type="domain" description="Nucleoprotein TPR/MPL1" evidence="7">
    <location>
        <begin position="225"/>
        <end position="300"/>
    </location>
</feature>
<feature type="coiled-coil region" evidence="4">
    <location>
        <begin position="749"/>
        <end position="846"/>
    </location>
</feature>
<feature type="compositionally biased region" description="Gly residues" evidence="5">
    <location>
        <begin position="1854"/>
        <end position="1868"/>
    </location>
</feature>
<protein>
    <submittedName>
        <fullName evidence="9">Uncharacterized protein</fullName>
    </submittedName>
</protein>
<dbReference type="EMBL" id="JH930476">
    <property type="protein sequence ID" value="EKM51595.1"/>
    <property type="molecule type" value="Genomic_DNA"/>
</dbReference>
<evidence type="ECO:0000256" key="1">
    <source>
        <dbReference type="ARBA" id="ARBA00004123"/>
    </source>
</evidence>
<keyword evidence="3" id="KW-0539">Nucleus</keyword>
<dbReference type="HOGENOM" id="CLU_001937_0_0_1"/>
<evidence type="ECO:0000259" key="8">
    <source>
        <dbReference type="Pfam" id="PF25785"/>
    </source>
</evidence>
<dbReference type="PANTHER" id="PTHR18898">
    <property type="entry name" value="NUCLEOPROTEIN TPR-RELATED"/>
    <property type="match status" value="1"/>
</dbReference>
<feature type="compositionally biased region" description="Basic and acidic residues" evidence="5">
    <location>
        <begin position="1921"/>
        <end position="1930"/>
    </location>
</feature>
<dbReference type="Proteomes" id="UP000008370">
    <property type="component" value="Unassembled WGS sequence"/>
</dbReference>
<evidence type="ECO:0000256" key="2">
    <source>
        <dbReference type="ARBA" id="ARBA00023054"/>
    </source>
</evidence>
<sequence length="1949" mass="216348">MTRTRKQSKAAAAAAVDTGTAETSPAPPTLQQTQTQAELHLAIPDDINLDVLSTLLPDAQLDVPSADTVVTLYRLVLAQVSDSDLLHRELEETKAELQRKDVELDQALQDRESAVRELETVSGSLQNELNQTRQEKEEILASKVALGAQLASLSTSQSSTSTEVESLKHRIEDVEREKRDLVGVVSRLKEDATQREEEIQTLRGNLKQARQEYQALESQVRELRSTETSTKYKLDSLSQQLKLARDEAERASADLVAKSEEFAKYRRTKHAEFAQLQAAHDSLVQTHAATESSLKTLQSSHTAQSHQLTQTLARIQDLTGQLAEQEATYSSEAAGLKRLVEMMEEREAQAKAIVENIEKEWAGVGERAERREVVLREEIEAQRQRAEEAEGRISELQRVLDSLDRGEFPIPGTPGGGVPFTPARGVPVTPGSRASGEFLGMEGMMGLSPTVAMASRAQRGGKTFTEVYADYVKLQDEYAKKCAEYDHMDRTLAAVLAQIEERAPILAQQRQEYERLQSEASLLASQLSQAIAERDANATAAEENGQKLVKSTREIEMLNQQLNDLGHQVQALLKELGRRQDSSIPSDYELDANTTIQPAENIEAVITNNLVLFKSIPALQEQNQKLLKVVRELGSKMEMEEREYREQLEAEQQAALQEAYTAVKELQDQLENQKRSGEATIQAYHKERDALKSMLVRERGMAGHSNGISLDEEMTDPSEAVKELEEVQAHFETFKTEMGVDSGRLREDLIAARSEKAQFSAQLAKANAKVEYLNDRQRMLQEQNAMQSKEIDNLSRRNQELYDQYARVDIECNRVSEDLVFATTVIEQLRNETANLRAEKNIWESVQARLVEENKSLAMERSHLSDLMANVQRMHHDLERSGENDRRRLESQIQMLENQTQDLRSQLSQERDAARHTALQKDLELKELRTKIEKLNEDYAKTREVLVAAETSKKHLEDQVEQLTRHLRGNEEKLAVYERRVSGTPAAFNHTNEGLSREQQLEAEVADLRSALKVAEVDLATARSHVQQFQEISQANETALATLTATYDEYKASTEAQLAQRESGFNAMLMKLNSVQQELVQIQEKNVELQRTFETERTAWQQDRKTLEGTIFELSTSERSSDNERAAREEEVRQFEERARAVEDRYGREVLAHAEAIKTIDTLRQQLSQAQAKVRDNLAAAETARAKLAASESSWKQQREALDKEIADLNARIKDLTTQNNLLHQHLESVSSQAARIREAADSSAAPVTGDGDSAEDVNTKLSELRSVVAYLRKEKEIVDLQLELSKQESTRLRTQVDHLDKSLEETRKTLSEASPRLSTCSMTMLLTSPYQERERAVEAAASEAQHAELVERINQLSILRESNATLRAECDSHAKRAKALETKLQQLSSELDPTKEQLRLARAELEARNQQVRQLEEELRRWQERNASLLSKYDRIDPAEVQVLKEQIETITAAKASLEEAQRQQQERITQLEATNRRHIETGKKNNEIMKRRIATVEAEKSEQLGKLQAELESVTAERDTLKTSESSVGSSREQELNEQLQSLQTEKAALAAQVTELQAAAAVAASSIPDAELAAKLAHIEKEHNELLAEKSAWVIASSSPAGAEGVTDAEKAELTKARDEAIAQAKAATERAEQLIAEINSLKSSIDNLNKERQEVRAARLAEQKKVVATIKQAVETALAKQKAELQSQGNTEAVARHAEELRALEERLKKQHEEELKRAVDDAKAAIAANPDQQAAIEAAVSARLRELQEKHEQEVTAAIDRGRMEATTKMKLKDAQLVRAQNRLKELEAAHQQLKAQASTQSPAADTTQPAQAVASSSTAAPAGAQKPAAPRPSGLPQKPGAVPAGATRGRGGAPRGGARGGAAGGLSIRGAGAPAAAAVSAEVGQTVASPVDGVSIMGAAGKRPREDGEASGDDSLAKRLKPEGAAKPVQLRRDRVPPPPPSS</sequence>
<dbReference type="OrthoDB" id="343070at2759"/>
<dbReference type="GO" id="GO:0005643">
    <property type="term" value="C:nuclear pore"/>
    <property type="evidence" value="ECO:0007669"/>
    <property type="project" value="TreeGrafter"/>
</dbReference>
<dbReference type="InterPro" id="IPR057974">
    <property type="entry name" value="NUA/TPR/MLP1-2-like_dom"/>
</dbReference>
<feature type="coiled-coil region" evidence="4">
    <location>
        <begin position="879"/>
        <end position="1018"/>
    </location>
</feature>
<accession>K5VXN7</accession>
<feature type="coiled-coil region" evidence="4">
    <location>
        <begin position="1125"/>
        <end position="1226"/>
    </location>
</feature>
<feature type="region of interest" description="Disordered" evidence="5">
    <location>
        <begin position="1515"/>
        <end position="1538"/>
    </location>
</feature>
<reference evidence="9 10" key="1">
    <citation type="journal article" date="2012" name="BMC Genomics">
        <title>Comparative genomics of the white-rot fungi, Phanerochaete carnosa and P. chrysosporium, to elucidate the genetic basis of the distinct wood types they colonize.</title>
        <authorList>
            <person name="Suzuki H."/>
            <person name="MacDonald J."/>
            <person name="Syed K."/>
            <person name="Salamov A."/>
            <person name="Hori C."/>
            <person name="Aerts A."/>
            <person name="Henrissat B."/>
            <person name="Wiebenga A."/>
            <person name="vanKuyk P.A."/>
            <person name="Barry K."/>
            <person name="Lindquist E."/>
            <person name="LaButti K."/>
            <person name="Lapidus A."/>
            <person name="Lucas S."/>
            <person name="Coutinho P."/>
            <person name="Gong Y."/>
            <person name="Samejima M."/>
            <person name="Mahadevan R."/>
            <person name="Abou-Zaid M."/>
            <person name="de Vries R.P."/>
            <person name="Igarashi K."/>
            <person name="Yadav J.S."/>
            <person name="Grigoriev I.V."/>
            <person name="Master E.R."/>
        </authorList>
    </citation>
    <scope>NUCLEOTIDE SEQUENCE [LARGE SCALE GENOMIC DNA]</scope>
    <source>
        <strain evidence="9 10">HHB-10118-sp</strain>
    </source>
</reference>
<feature type="coiled-coil region" evidence="4">
    <location>
        <begin position="1698"/>
        <end position="1733"/>
    </location>
</feature>
<evidence type="ECO:0000256" key="3">
    <source>
        <dbReference type="ARBA" id="ARBA00023242"/>
    </source>
</evidence>
<dbReference type="Pfam" id="PF07926">
    <property type="entry name" value="TPR_MLP1_2"/>
    <property type="match status" value="1"/>
</dbReference>
<feature type="domain" description="Nucleoprotein TPR/MLP1-2" evidence="6">
    <location>
        <begin position="1111"/>
        <end position="1230"/>
    </location>
</feature>
<keyword evidence="2 4" id="KW-0175">Coiled coil</keyword>
<dbReference type="InParanoid" id="K5VXN7"/>
<dbReference type="STRING" id="650164.K5VXN7"/>
<feature type="coiled-coil region" evidence="4">
    <location>
        <begin position="623"/>
        <end position="687"/>
    </location>
</feature>
<gene>
    <name evidence="9" type="ORF">PHACADRAFT_187038</name>
</gene>
<evidence type="ECO:0000256" key="4">
    <source>
        <dbReference type="SAM" id="Coils"/>
    </source>
</evidence>
<feature type="coiled-coil region" evidence="4">
    <location>
        <begin position="308"/>
        <end position="406"/>
    </location>
</feature>
<dbReference type="KEGG" id="pco:PHACADRAFT_187038"/>
<evidence type="ECO:0000313" key="10">
    <source>
        <dbReference type="Proteomes" id="UP000008370"/>
    </source>
</evidence>
<feature type="domain" description="NUA/TPR/MLP1-2-like" evidence="8">
    <location>
        <begin position="541"/>
        <end position="642"/>
    </location>
</feature>
<evidence type="ECO:0000259" key="6">
    <source>
        <dbReference type="Pfam" id="PF07926"/>
    </source>
</evidence>
<feature type="region of interest" description="Disordered" evidence="5">
    <location>
        <begin position="1"/>
        <end position="33"/>
    </location>
</feature>
<evidence type="ECO:0000256" key="5">
    <source>
        <dbReference type="SAM" id="MobiDB-lite"/>
    </source>
</evidence>
<name>K5VXN7_PHACS</name>
<dbReference type="PANTHER" id="PTHR18898:SF2">
    <property type="entry name" value="NUCLEOPROTEIN TPR"/>
    <property type="match status" value="1"/>
</dbReference>
<dbReference type="RefSeq" id="XP_007399406.1">
    <property type="nucleotide sequence ID" value="XM_007399344.1"/>
</dbReference>
<dbReference type="InterPro" id="IPR012929">
    <property type="entry name" value="Nucleoprot-TPR/MLP1-2_dom"/>
</dbReference>
<feature type="region of interest" description="Disordered" evidence="5">
    <location>
        <begin position="1238"/>
        <end position="1257"/>
    </location>
</feature>
<feature type="compositionally biased region" description="Polar residues" evidence="5">
    <location>
        <begin position="1799"/>
        <end position="1824"/>
    </location>
</feature>
<dbReference type="Gene3D" id="1.10.287.1490">
    <property type="match status" value="3"/>
</dbReference>
<proteinExistence type="predicted"/>
<organism evidence="9 10">
    <name type="scientific">Phanerochaete carnosa (strain HHB-10118-sp)</name>
    <name type="common">White-rot fungus</name>
    <name type="synonym">Peniophora carnosa</name>
    <dbReference type="NCBI Taxonomy" id="650164"/>
    <lineage>
        <taxon>Eukaryota</taxon>
        <taxon>Fungi</taxon>
        <taxon>Dikarya</taxon>
        <taxon>Basidiomycota</taxon>
        <taxon>Agaricomycotina</taxon>
        <taxon>Agaricomycetes</taxon>
        <taxon>Polyporales</taxon>
        <taxon>Phanerochaetaceae</taxon>
        <taxon>Phanerochaete</taxon>
    </lineage>
</organism>
<evidence type="ECO:0000259" key="7">
    <source>
        <dbReference type="Pfam" id="PF25481"/>
    </source>
</evidence>
<dbReference type="InterPro" id="IPR057577">
    <property type="entry name" value="Nucleoprot-TPR/MLP1_dom"/>
</dbReference>
<feature type="region of interest" description="Disordered" evidence="5">
    <location>
        <begin position="1795"/>
        <end position="1868"/>
    </location>
</feature>
<dbReference type="GeneID" id="18910400"/>
<feature type="coiled-coil region" evidence="4">
    <location>
        <begin position="496"/>
        <end position="575"/>
    </location>
</feature>
<dbReference type="Pfam" id="PF25785">
    <property type="entry name" value="TPR"/>
    <property type="match status" value="1"/>
</dbReference>
<feature type="compositionally biased region" description="Low complexity" evidence="5">
    <location>
        <begin position="1825"/>
        <end position="1838"/>
    </location>
</feature>
<dbReference type="GO" id="GO:0017056">
    <property type="term" value="F:structural constituent of nuclear pore"/>
    <property type="evidence" value="ECO:0007669"/>
    <property type="project" value="TreeGrafter"/>
</dbReference>
<dbReference type="GO" id="GO:0006606">
    <property type="term" value="P:protein import into nucleus"/>
    <property type="evidence" value="ECO:0007669"/>
    <property type="project" value="InterPro"/>
</dbReference>
<dbReference type="GO" id="GO:0006406">
    <property type="term" value="P:mRNA export from nucleus"/>
    <property type="evidence" value="ECO:0007669"/>
    <property type="project" value="TreeGrafter"/>
</dbReference>
<comment type="subcellular location">
    <subcellularLocation>
        <location evidence="1">Nucleus</location>
    </subcellularLocation>
</comment>
<dbReference type="Pfam" id="PF25481">
    <property type="entry name" value="Nucleoprot-TPR"/>
    <property type="match status" value="1"/>
</dbReference>
<feature type="coiled-coil region" evidence="4">
    <location>
        <begin position="80"/>
        <end position="261"/>
    </location>
</feature>